<comment type="caution">
    <text evidence="2">The sequence shown here is derived from an EMBL/GenBank/DDBJ whole genome shotgun (WGS) entry which is preliminary data.</text>
</comment>
<dbReference type="GO" id="GO:0016740">
    <property type="term" value="F:transferase activity"/>
    <property type="evidence" value="ECO:0007669"/>
    <property type="project" value="UniProtKB-KW"/>
</dbReference>
<dbReference type="Proteomes" id="UP001230289">
    <property type="component" value="Unassembled WGS sequence"/>
</dbReference>
<dbReference type="InterPro" id="IPR029044">
    <property type="entry name" value="Nucleotide-diphossugar_trans"/>
</dbReference>
<proteinExistence type="predicted"/>
<dbReference type="EMBL" id="JAVFCB010000009">
    <property type="protein sequence ID" value="MDQ4215295.1"/>
    <property type="molecule type" value="Genomic_DNA"/>
</dbReference>
<dbReference type="Pfam" id="PF12804">
    <property type="entry name" value="NTP_transf_3"/>
    <property type="match status" value="1"/>
</dbReference>
<protein>
    <submittedName>
        <fullName evidence="2">NTP transferase domain-containing protein</fullName>
    </submittedName>
</protein>
<dbReference type="PANTHER" id="PTHR43777">
    <property type="entry name" value="MOLYBDENUM COFACTOR CYTIDYLYLTRANSFERASE"/>
    <property type="match status" value="1"/>
</dbReference>
<sequence>MNARHAIVLAAGRGSRLGRGPKALLPWGDEVLATRAARAALGAGCSVTVAVGPGARIARRRLRERCPAAHVVAVHDAALGMSASLRAAVLPLIATGVSPEAVIVLLVDQPGVGSAVIRELFRAHVPGRVTRAVWAGVPGNPILFDTGHLLSAAARAEGDAGARAWIRMHPDLVDDVECGNLGRGDDIDTPEDLLAWNDPDTSRAPSCGTALHPLP</sequence>
<dbReference type="PANTHER" id="PTHR43777:SF1">
    <property type="entry name" value="MOLYBDENUM COFACTOR CYTIDYLYLTRANSFERASE"/>
    <property type="match status" value="1"/>
</dbReference>
<keyword evidence="2" id="KW-0808">Transferase</keyword>
<accession>A0ABU0XMI0</accession>
<gene>
    <name evidence="2" type="ORF">RBR11_15360</name>
</gene>
<reference evidence="2 3" key="1">
    <citation type="submission" date="2023-08" db="EMBL/GenBank/DDBJ databases">
        <title>Microbacterium sp. nov., isolated from a waste landfill.</title>
        <authorList>
            <person name="Wen W."/>
        </authorList>
    </citation>
    <scope>NUCLEOTIDE SEQUENCE [LARGE SCALE GENOMIC DNA]</scope>
    <source>
        <strain evidence="2 3">ASV81</strain>
    </source>
</reference>
<dbReference type="RefSeq" id="WP_308490249.1">
    <property type="nucleotide sequence ID" value="NZ_JAVFCB010000009.1"/>
</dbReference>
<dbReference type="Gene3D" id="3.90.550.10">
    <property type="entry name" value="Spore Coat Polysaccharide Biosynthesis Protein SpsA, Chain A"/>
    <property type="match status" value="1"/>
</dbReference>
<feature type="domain" description="MobA-like NTP transferase" evidence="1">
    <location>
        <begin position="6"/>
        <end position="169"/>
    </location>
</feature>
<evidence type="ECO:0000313" key="2">
    <source>
        <dbReference type="EMBL" id="MDQ4215295.1"/>
    </source>
</evidence>
<dbReference type="InterPro" id="IPR025877">
    <property type="entry name" value="MobA-like_NTP_Trfase"/>
</dbReference>
<evidence type="ECO:0000259" key="1">
    <source>
        <dbReference type="Pfam" id="PF12804"/>
    </source>
</evidence>
<dbReference type="SUPFAM" id="SSF53448">
    <property type="entry name" value="Nucleotide-diphospho-sugar transferases"/>
    <property type="match status" value="1"/>
</dbReference>
<keyword evidence="3" id="KW-1185">Reference proteome</keyword>
<name>A0ABU0XMI0_9MICO</name>
<organism evidence="2 3">
    <name type="scientific">Microbacterium capsulatum</name>
    <dbReference type="NCBI Taxonomy" id="3041921"/>
    <lineage>
        <taxon>Bacteria</taxon>
        <taxon>Bacillati</taxon>
        <taxon>Actinomycetota</taxon>
        <taxon>Actinomycetes</taxon>
        <taxon>Micrococcales</taxon>
        <taxon>Microbacteriaceae</taxon>
        <taxon>Microbacterium</taxon>
    </lineage>
</organism>
<evidence type="ECO:0000313" key="3">
    <source>
        <dbReference type="Proteomes" id="UP001230289"/>
    </source>
</evidence>